<reference evidence="1 2" key="1">
    <citation type="submission" date="2024-09" db="EMBL/GenBank/DDBJ databases">
        <authorList>
            <person name="Lee S.D."/>
        </authorList>
    </citation>
    <scope>NUCLEOTIDE SEQUENCE [LARGE SCALE GENOMIC DNA]</scope>
    <source>
        <strain evidence="1 2">N8-3</strain>
    </source>
</reference>
<dbReference type="RefSeq" id="WP_380532683.1">
    <property type="nucleotide sequence ID" value="NZ_JBHFAB010000003.1"/>
</dbReference>
<protein>
    <submittedName>
        <fullName evidence="1">Uncharacterized protein</fullName>
    </submittedName>
</protein>
<name>A0ABV6VQF9_9ACTN</name>
<comment type="caution">
    <text evidence="1">The sequence shown here is derived from an EMBL/GenBank/DDBJ whole genome shotgun (WGS) entry which is preliminary data.</text>
</comment>
<dbReference type="EMBL" id="JBHFAB010000003">
    <property type="protein sequence ID" value="MFC1415980.1"/>
    <property type="molecule type" value="Genomic_DNA"/>
</dbReference>
<gene>
    <name evidence="1" type="ORF">ACEZDE_04920</name>
</gene>
<evidence type="ECO:0000313" key="2">
    <source>
        <dbReference type="Proteomes" id="UP001592531"/>
    </source>
</evidence>
<organism evidence="1 2">
    <name type="scientific">Streptacidiphilus cavernicola</name>
    <dbReference type="NCBI Taxonomy" id="3342716"/>
    <lineage>
        <taxon>Bacteria</taxon>
        <taxon>Bacillati</taxon>
        <taxon>Actinomycetota</taxon>
        <taxon>Actinomycetes</taxon>
        <taxon>Kitasatosporales</taxon>
        <taxon>Streptomycetaceae</taxon>
        <taxon>Streptacidiphilus</taxon>
    </lineage>
</organism>
<evidence type="ECO:0000313" key="1">
    <source>
        <dbReference type="EMBL" id="MFC1415980.1"/>
    </source>
</evidence>
<keyword evidence="2" id="KW-1185">Reference proteome</keyword>
<accession>A0ABV6VQF9</accession>
<dbReference type="Proteomes" id="UP001592531">
    <property type="component" value="Unassembled WGS sequence"/>
</dbReference>
<sequence length="97" mass="11369">MPTYLRLLRFNRDWASLTAEQQARFRIAVAVFVADLRKGEGFRPSLRVKKMSGFDVWEMTWAADGRATFSYGEETRPGEVHIVWHRIGTHDIFRKPE</sequence>
<proteinExistence type="predicted"/>